<evidence type="ECO:0000313" key="2">
    <source>
        <dbReference type="Proteomes" id="UP000017837"/>
    </source>
</evidence>
<dbReference type="Proteomes" id="UP000017837">
    <property type="component" value="Unassembled WGS sequence"/>
</dbReference>
<dbReference type="AlphaFoldDB" id="V4PK24"/>
<keyword evidence="2" id="KW-1185">Reference proteome</keyword>
<dbReference type="STRING" id="1121022.GCA_000376105_00399"/>
<dbReference type="eggNOG" id="ENOG5033E3H">
    <property type="taxonomic scope" value="Bacteria"/>
</dbReference>
<sequence>MAPTSIRLPEPFIGRWDASPEACKATSEMRLIITQTGLTFWESAGRISAVTITRPDDVTVQADFSGEGEQWQRRLHLVLSADNQTLTIDDGKGGVRKRCP</sequence>
<dbReference type="EMBL" id="AWGB01000004">
    <property type="protein sequence ID" value="ESQ94327.1"/>
    <property type="molecule type" value="Genomic_DNA"/>
</dbReference>
<comment type="caution">
    <text evidence="1">The sequence shown here is derived from an EMBL/GenBank/DDBJ whole genome shotgun (WGS) entry which is preliminary data.</text>
</comment>
<accession>V4PK24</accession>
<name>V4PK24_9CAUL</name>
<organism evidence="1 2">
    <name type="scientific">Asticcacaulis benevestitus DSM 16100 = ATCC BAA-896</name>
    <dbReference type="NCBI Taxonomy" id="1121022"/>
    <lineage>
        <taxon>Bacteria</taxon>
        <taxon>Pseudomonadati</taxon>
        <taxon>Pseudomonadota</taxon>
        <taxon>Alphaproteobacteria</taxon>
        <taxon>Caulobacterales</taxon>
        <taxon>Caulobacteraceae</taxon>
        <taxon>Asticcacaulis</taxon>
    </lineage>
</organism>
<reference evidence="1 2" key="1">
    <citation type="journal article" date="2014" name="Nature">
        <title>Sequential evolution of bacterial morphology by co-option of a developmental regulator.</title>
        <authorList>
            <person name="Jiang C."/>
            <person name="Brown P.J."/>
            <person name="Ducret A."/>
            <person name="Brun Y.V."/>
        </authorList>
    </citation>
    <scope>NUCLEOTIDE SEQUENCE [LARGE SCALE GENOMIC DNA]</scope>
    <source>
        <strain evidence="1 2">DSM 16100</strain>
    </source>
</reference>
<gene>
    <name evidence="1" type="ORF">ABENE_02140</name>
</gene>
<protein>
    <recommendedName>
        <fullName evidence="3">C-type lysozyme inhibitor domain-containing protein</fullName>
    </recommendedName>
</protein>
<proteinExistence type="predicted"/>
<dbReference type="PATRIC" id="fig|1121022.4.peg.421"/>
<evidence type="ECO:0008006" key="3">
    <source>
        <dbReference type="Google" id="ProtNLM"/>
    </source>
</evidence>
<evidence type="ECO:0000313" key="1">
    <source>
        <dbReference type="EMBL" id="ESQ94327.1"/>
    </source>
</evidence>